<organism evidence="4 5">
    <name type="scientific">Micromonospora globispora</name>
    <dbReference type="NCBI Taxonomy" id="1450148"/>
    <lineage>
        <taxon>Bacteria</taxon>
        <taxon>Bacillati</taxon>
        <taxon>Actinomycetota</taxon>
        <taxon>Actinomycetes</taxon>
        <taxon>Micromonosporales</taxon>
        <taxon>Micromonosporaceae</taxon>
        <taxon>Micromonospora</taxon>
    </lineage>
</organism>
<sequence length="178" mass="18899">MGRVSVPAVTQSRELNGRESDGESDGDETFQRSGIWRTLGYRRLGWSQGSATVEWRASEDYCFPTAGGPVVQGGLVTALLDAAMGGACWTTLGADEVFLTADLRVEFLRSTRPGVLRATGEVVRRTRRVVFCAAQLVDADGTLLATSRCTQIVLPGQGPAGRGIPSEVDSGPPQDARG</sequence>
<dbReference type="CDD" id="cd03443">
    <property type="entry name" value="PaaI_thioesterase"/>
    <property type="match status" value="1"/>
</dbReference>
<protein>
    <recommendedName>
        <fullName evidence="3">Thioesterase domain-containing protein</fullName>
    </recommendedName>
</protein>
<evidence type="ECO:0000313" key="4">
    <source>
        <dbReference type="EMBL" id="PWU49035.1"/>
    </source>
</evidence>
<gene>
    <name evidence="4" type="ORF">DLJ46_10275</name>
</gene>
<dbReference type="InterPro" id="IPR003736">
    <property type="entry name" value="PAAI_dom"/>
</dbReference>
<dbReference type="GO" id="GO:0005829">
    <property type="term" value="C:cytosol"/>
    <property type="evidence" value="ECO:0007669"/>
    <property type="project" value="TreeGrafter"/>
</dbReference>
<dbReference type="InterPro" id="IPR029069">
    <property type="entry name" value="HotDog_dom_sf"/>
</dbReference>
<evidence type="ECO:0000256" key="2">
    <source>
        <dbReference type="SAM" id="MobiDB-lite"/>
    </source>
</evidence>
<dbReference type="EMBL" id="QGSV01000146">
    <property type="protein sequence ID" value="PWU49035.1"/>
    <property type="molecule type" value="Genomic_DNA"/>
</dbReference>
<dbReference type="Gene3D" id="3.10.129.10">
    <property type="entry name" value="Hotdog Thioesterase"/>
    <property type="match status" value="1"/>
</dbReference>
<keyword evidence="5" id="KW-1185">Reference proteome</keyword>
<dbReference type="NCBIfam" id="TIGR00369">
    <property type="entry name" value="unchar_dom_1"/>
    <property type="match status" value="1"/>
</dbReference>
<dbReference type="InterPro" id="IPR006683">
    <property type="entry name" value="Thioestr_dom"/>
</dbReference>
<dbReference type="OrthoDB" id="9813282at2"/>
<dbReference type="AlphaFoldDB" id="A0A317K832"/>
<feature type="region of interest" description="Disordered" evidence="2">
    <location>
        <begin position="1"/>
        <end position="29"/>
    </location>
</feature>
<dbReference type="PANTHER" id="PTHR43240:SF1">
    <property type="entry name" value="BLR5584 PROTEIN"/>
    <property type="match status" value="1"/>
</dbReference>
<dbReference type="PANTHER" id="PTHR43240">
    <property type="entry name" value="1,4-DIHYDROXY-2-NAPHTHOYL-COA THIOESTERASE 1"/>
    <property type="match status" value="1"/>
</dbReference>
<feature type="domain" description="Thioesterase" evidence="3">
    <location>
        <begin position="70"/>
        <end position="144"/>
    </location>
</feature>
<dbReference type="Proteomes" id="UP000245683">
    <property type="component" value="Unassembled WGS sequence"/>
</dbReference>
<reference evidence="5" key="1">
    <citation type="submission" date="2018-05" db="EMBL/GenBank/DDBJ databases">
        <title>Micromonospora globispora sp. nov. and Micromonospora rugosa sp. nov., isolated from marine sediment.</title>
        <authorList>
            <person name="Carro L."/>
            <person name="Aysel V."/>
            <person name="Cetin D."/>
            <person name="Igual J.M."/>
            <person name="Klenk H.-P."/>
            <person name="Trujillo M.E."/>
            <person name="Sahin N."/>
        </authorList>
    </citation>
    <scope>NUCLEOTIDE SEQUENCE [LARGE SCALE GENOMIC DNA]</scope>
    <source>
        <strain evidence="5">S2904</strain>
    </source>
</reference>
<comment type="caution">
    <text evidence="4">The sequence shown here is derived from an EMBL/GenBank/DDBJ whole genome shotgun (WGS) entry which is preliminary data.</text>
</comment>
<name>A0A317K832_9ACTN</name>
<dbReference type="Pfam" id="PF03061">
    <property type="entry name" value="4HBT"/>
    <property type="match status" value="1"/>
</dbReference>
<feature type="region of interest" description="Disordered" evidence="2">
    <location>
        <begin position="156"/>
        <end position="178"/>
    </location>
</feature>
<dbReference type="SUPFAM" id="SSF54637">
    <property type="entry name" value="Thioesterase/thiol ester dehydrase-isomerase"/>
    <property type="match status" value="1"/>
</dbReference>
<dbReference type="GO" id="GO:0061522">
    <property type="term" value="F:1,4-dihydroxy-2-naphthoyl-CoA thioesterase activity"/>
    <property type="evidence" value="ECO:0007669"/>
    <property type="project" value="TreeGrafter"/>
</dbReference>
<accession>A0A317K832</accession>
<evidence type="ECO:0000259" key="3">
    <source>
        <dbReference type="Pfam" id="PF03061"/>
    </source>
</evidence>
<evidence type="ECO:0000256" key="1">
    <source>
        <dbReference type="ARBA" id="ARBA00022801"/>
    </source>
</evidence>
<keyword evidence="1" id="KW-0378">Hydrolase</keyword>
<proteinExistence type="predicted"/>
<evidence type="ECO:0000313" key="5">
    <source>
        <dbReference type="Proteomes" id="UP000245683"/>
    </source>
</evidence>